<dbReference type="Gene3D" id="3.40.50.300">
    <property type="entry name" value="P-loop containing nucleotide triphosphate hydrolases"/>
    <property type="match status" value="1"/>
</dbReference>
<comment type="caution">
    <text evidence="12">The sequence shown here is derived from an EMBL/GenBank/DDBJ whole genome shotgun (WGS) entry which is preliminary data.</text>
</comment>
<evidence type="ECO:0000259" key="10">
    <source>
        <dbReference type="PROSITE" id="PS50893"/>
    </source>
</evidence>
<dbReference type="InterPro" id="IPR027417">
    <property type="entry name" value="P-loop_NTPase"/>
</dbReference>
<dbReference type="PROSITE" id="PS00211">
    <property type="entry name" value="ABC_TRANSPORTER_1"/>
    <property type="match status" value="1"/>
</dbReference>
<evidence type="ECO:0000313" key="13">
    <source>
        <dbReference type="Proteomes" id="UP001201463"/>
    </source>
</evidence>
<dbReference type="Pfam" id="PF00664">
    <property type="entry name" value="ABC_membrane"/>
    <property type="match status" value="1"/>
</dbReference>
<dbReference type="Pfam" id="PF00005">
    <property type="entry name" value="ABC_tran"/>
    <property type="match status" value="1"/>
</dbReference>
<evidence type="ECO:0000256" key="9">
    <source>
        <dbReference type="SAM" id="Phobius"/>
    </source>
</evidence>
<dbReference type="PANTHER" id="PTHR43394">
    <property type="entry name" value="ATP-DEPENDENT PERMEASE MDL1, MITOCHONDRIAL"/>
    <property type="match status" value="1"/>
</dbReference>
<keyword evidence="13" id="KW-1185">Reference proteome</keyword>
<sequence>MREPILLFLRANRRHLADLALASLGVNALALSLPLFSMLVYDKAVGNELHETLWALALGMVLLFALELTLRLSRVLLIEHAGARWDMHLDERLMRGVLAAPASQPLAVGTLLSRHRELSSTRDVLSAQFLVPLADLPFSLLFALALAVVAGPLVLIPLGVGALLLLAGQALQVAAARRSRVASQATARKLGWLVDVVLARESVMSSAAARVAERGMREPSAVAARAAARARVWQQFSQQLLPVGLSACTVLTLVAGVYRIEAQALSVGGLISTTMLGGRLVGSICMFAPVMLRWREFLRALREMGQSVALDAVVLSADDAATGPLGAAREEGVRLSGVGFAYPDRPAVLDALTLRLVPGELVAVVGSSGAGKSTLLRLLAGHLAPTEGQLAVGGRIISDDLARRWLAGAVAYKPQEPGFLAGPLHEVVAPGEAGQREAELLRTLRVAGLGPQLDRGELGLNTALGPNGAGLSGGQRQMLALARVLHQRSDLLLLDEPTLGLDRQAQEGLLAALPAWKEGRCAVVATHSAELINLCDRVLVLERGRLVADAPPQRLLAPGAVSTRPGAARRPGPGEPAPSLKEGS</sequence>
<feature type="domain" description="ABC transporter" evidence="10">
    <location>
        <begin position="333"/>
        <end position="568"/>
    </location>
</feature>
<evidence type="ECO:0000256" key="4">
    <source>
        <dbReference type="ARBA" id="ARBA00022741"/>
    </source>
</evidence>
<dbReference type="InterPro" id="IPR011527">
    <property type="entry name" value="ABC1_TM_dom"/>
</dbReference>
<keyword evidence="5 12" id="KW-0067">ATP-binding</keyword>
<feature type="transmembrane region" description="Helical" evidence="9">
    <location>
        <begin position="140"/>
        <end position="168"/>
    </location>
</feature>
<dbReference type="Gene3D" id="1.20.1560.10">
    <property type="entry name" value="ABC transporter type 1, transmembrane domain"/>
    <property type="match status" value="1"/>
</dbReference>
<evidence type="ECO:0000259" key="11">
    <source>
        <dbReference type="PROSITE" id="PS50929"/>
    </source>
</evidence>
<comment type="subcellular location">
    <subcellularLocation>
        <location evidence="1">Cell membrane</location>
        <topology evidence="1">Multi-pass membrane protein</topology>
    </subcellularLocation>
</comment>
<dbReference type="InterPro" id="IPR036640">
    <property type="entry name" value="ABC1_TM_sf"/>
</dbReference>
<protein>
    <submittedName>
        <fullName evidence="12">ATP-binding cassette domain-containing protein</fullName>
    </submittedName>
</protein>
<accession>A0ABS8XB53</accession>
<dbReference type="GO" id="GO:0005524">
    <property type="term" value="F:ATP binding"/>
    <property type="evidence" value="ECO:0007669"/>
    <property type="project" value="UniProtKB-KW"/>
</dbReference>
<evidence type="ECO:0000256" key="1">
    <source>
        <dbReference type="ARBA" id="ARBA00004651"/>
    </source>
</evidence>
<dbReference type="InterPro" id="IPR003593">
    <property type="entry name" value="AAA+_ATPase"/>
</dbReference>
<feature type="domain" description="ABC transmembrane type-1" evidence="11">
    <location>
        <begin position="19"/>
        <end position="296"/>
    </location>
</feature>
<dbReference type="InterPro" id="IPR003439">
    <property type="entry name" value="ABC_transporter-like_ATP-bd"/>
</dbReference>
<evidence type="ECO:0000313" key="12">
    <source>
        <dbReference type="EMBL" id="MCE4536440.1"/>
    </source>
</evidence>
<dbReference type="SMART" id="SM00382">
    <property type="entry name" value="AAA"/>
    <property type="match status" value="1"/>
</dbReference>
<reference evidence="12 13" key="1">
    <citation type="submission" date="2021-12" db="EMBL/GenBank/DDBJ databases">
        <title>Genome seq of p7.</title>
        <authorList>
            <person name="Seo T."/>
        </authorList>
    </citation>
    <scope>NUCLEOTIDE SEQUENCE [LARGE SCALE GENOMIC DNA]</scope>
    <source>
        <strain evidence="12 13">P7</strain>
    </source>
</reference>
<dbReference type="InterPro" id="IPR017871">
    <property type="entry name" value="ABC_transporter-like_CS"/>
</dbReference>
<keyword evidence="6 9" id="KW-1133">Transmembrane helix</keyword>
<dbReference type="PROSITE" id="PS50893">
    <property type="entry name" value="ABC_TRANSPORTER_2"/>
    <property type="match status" value="1"/>
</dbReference>
<evidence type="ECO:0000256" key="2">
    <source>
        <dbReference type="ARBA" id="ARBA00022475"/>
    </source>
</evidence>
<feature type="region of interest" description="Disordered" evidence="8">
    <location>
        <begin position="556"/>
        <end position="584"/>
    </location>
</feature>
<proteinExistence type="predicted"/>
<keyword evidence="4" id="KW-0547">Nucleotide-binding</keyword>
<keyword evidence="7 9" id="KW-0472">Membrane</keyword>
<dbReference type="EMBL" id="JAJTWT010000002">
    <property type="protein sequence ID" value="MCE4536440.1"/>
    <property type="molecule type" value="Genomic_DNA"/>
</dbReference>
<evidence type="ECO:0000256" key="8">
    <source>
        <dbReference type="SAM" id="MobiDB-lite"/>
    </source>
</evidence>
<dbReference type="InterPro" id="IPR039421">
    <property type="entry name" value="Type_1_exporter"/>
</dbReference>
<name>A0ABS8XB53_9BURK</name>
<keyword evidence="3 9" id="KW-0812">Transmembrane</keyword>
<dbReference type="Proteomes" id="UP001201463">
    <property type="component" value="Unassembled WGS sequence"/>
</dbReference>
<dbReference type="RefSeq" id="WP_233389767.1">
    <property type="nucleotide sequence ID" value="NZ_JAJTWT010000002.1"/>
</dbReference>
<keyword evidence="2" id="KW-1003">Cell membrane</keyword>
<dbReference type="PANTHER" id="PTHR43394:SF1">
    <property type="entry name" value="ATP-BINDING CASSETTE SUB-FAMILY B MEMBER 10, MITOCHONDRIAL"/>
    <property type="match status" value="1"/>
</dbReference>
<gene>
    <name evidence="12" type="ORF">LXT12_04120</name>
</gene>
<dbReference type="PROSITE" id="PS50929">
    <property type="entry name" value="ABC_TM1F"/>
    <property type="match status" value="1"/>
</dbReference>
<evidence type="ECO:0000256" key="6">
    <source>
        <dbReference type="ARBA" id="ARBA00022989"/>
    </source>
</evidence>
<evidence type="ECO:0000256" key="5">
    <source>
        <dbReference type="ARBA" id="ARBA00022840"/>
    </source>
</evidence>
<dbReference type="SUPFAM" id="SSF52540">
    <property type="entry name" value="P-loop containing nucleoside triphosphate hydrolases"/>
    <property type="match status" value="1"/>
</dbReference>
<evidence type="ECO:0000256" key="3">
    <source>
        <dbReference type="ARBA" id="ARBA00022692"/>
    </source>
</evidence>
<feature type="transmembrane region" description="Helical" evidence="9">
    <location>
        <begin position="21"/>
        <end position="41"/>
    </location>
</feature>
<evidence type="ECO:0000256" key="7">
    <source>
        <dbReference type="ARBA" id="ARBA00023136"/>
    </source>
</evidence>
<dbReference type="SUPFAM" id="SSF90123">
    <property type="entry name" value="ABC transporter transmembrane region"/>
    <property type="match status" value="1"/>
</dbReference>
<organism evidence="12 13">
    <name type="scientific">Pelomonas caseinilytica</name>
    <dbReference type="NCBI Taxonomy" id="2906763"/>
    <lineage>
        <taxon>Bacteria</taxon>
        <taxon>Pseudomonadati</taxon>
        <taxon>Pseudomonadota</taxon>
        <taxon>Betaproteobacteria</taxon>
        <taxon>Burkholderiales</taxon>
        <taxon>Sphaerotilaceae</taxon>
        <taxon>Roseateles</taxon>
    </lineage>
</organism>
<feature type="transmembrane region" description="Helical" evidence="9">
    <location>
        <begin position="53"/>
        <end position="72"/>
    </location>
</feature>